<dbReference type="PANTHER" id="PTHR22945:SF90">
    <property type="entry name" value="G_PROTEIN_RECEP_F1_2 DOMAIN-CONTAINING PROTEIN"/>
    <property type="match status" value="1"/>
</dbReference>
<evidence type="ECO:0000313" key="7">
    <source>
        <dbReference type="EMBL" id="RCN37042.1"/>
    </source>
</evidence>
<proteinExistence type="inferred from homology"/>
<comment type="subcellular location">
    <subcellularLocation>
        <location evidence="1">Membrane</location>
        <topology evidence="1">Multi-pass membrane protein</topology>
    </subcellularLocation>
</comment>
<evidence type="ECO:0000313" key="8">
    <source>
        <dbReference type="Proteomes" id="UP000252519"/>
    </source>
</evidence>
<comment type="caution">
    <text evidence="7">The sequence shown here is derived from an EMBL/GenBank/DDBJ whole genome shotgun (WGS) entry which is preliminary data.</text>
</comment>
<name>A0A368FY59_ANCCA</name>
<evidence type="ECO:0000256" key="5">
    <source>
        <dbReference type="ARBA" id="ARBA00023136"/>
    </source>
</evidence>
<evidence type="ECO:0000256" key="2">
    <source>
        <dbReference type="ARBA" id="ARBA00009166"/>
    </source>
</evidence>
<evidence type="ECO:0000256" key="6">
    <source>
        <dbReference type="SAM" id="Phobius"/>
    </source>
</evidence>
<dbReference type="Pfam" id="PF10317">
    <property type="entry name" value="7TM_GPCR_Srd"/>
    <property type="match status" value="1"/>
</dbReference>
<dbReference type="OrthoDB" id="5859769at2759"/>
<evidence type="ECO:0008006" key="9">
    <source>
        <dbReference type="Google" id="ProtNLM"/>
    </source>
</evidence>
<evidence type="ECO:0000256" key="4">
    <source>
        <dbReference type="ARBA" id="ARBA00022989"/>
    </source>
</evidence>
<organism evidence="7 8">
    <name type="scientific">Ancylostoma caninum</name>
    <name type="common">Dog hookworm</name>
    <dbReference type="NCBI Taxonomy" id="29170"/>
    <lineage>
        <taxon>Eukaryota</taxon>
        <taxon>Metazoa</taxon>
        <taxon>Ecdysozoa</taxon>
        <taxon>Nematoda</taxon>
        <taxon>Chromadorea</taxon>
        <taxon>Rhabditida</taxon>
        <taxon>Rhabditina</taxon>
        <taxon>Rhabditomorpha</taxon>
        <taxon>Strongyloidea</taxon>
        <taxon>Ancylostomatidae</taxon>
        <taxon>Ancylostomatinae</taxon>
        <taxon>Ancylostoma</taxon>
    </lineage>
</organism>
<dbReference type="SUPFAM" id="SSF81321">
    <property type="entry name" value="Family A G protein-coupled receptor-like"/>
    <property type="match status" value="1"/>
</dbReference>
<dbReference type="PANTHER" id="PTHR22945">
    <property type="entry name" value="SERPENTINE RECEPTOR, CLASS D DELTA"/>
    <property type="match status" value="1"/>
</dbReference>
<evidence type="ECO:0000256" key="3">
    <source>
        <dbReference type="ARBA" id="ARBA00022692"/>
    </source>
</evidence>
<dbReference type="InterPro" id="IPR050920">
    <property type="entry name" value="Nematode_rcpt-like_delta"/>
</dbReference>
<keyword evidence="8" id="KW-1185">Reference proteome</keyword>
<dbReference type="InterPro" id="IPR019421">
    <property type="entry name" value="7TM_GPCR_serpentine_rcpt_Srd"/>
</dbReference>
<dbReference type="STRING" id="29170.A0A368FY59"/>
<dbReference type="Proteomes" id="UP000252519">
    <property type="component" value="Unassembled WGS sequence"/>
</dbReference>
<sequence length="136" mass="15190">MTLPITPVYVGILILRRRITAMLSTESMSEHTKKVHSQLLRAITYQAFLPGLFFLGVLSYAAGQLGLCHHPLLETFTFFSFGLLPTLSPLMSLHFITPYRWHLMSFLSGGARKKLPITTDTSTKGIATISTKVIYC</sequence>
<gene>
    <name evidence="7" type="ORF">ANCCAN_17068</name>
</gene>
<dbReference type="AlphaFoldDB" id="A0A368FY59"/>
<feature type="transmembrane region" description="Helical" evidence="6">
    <location>
        <begin position="75"/>
        <end position="96"/>
    </location>
</feature>
<reference evidence="7 8" key="1">
    <citation type="submission" date="2014-10" db="EMBL/GenBank/DDBJ databases">
        <title>Draft genome of the hookworm Ancylostoma caninum.</title>
        <authorList>
            <person name="Mitreva M."/>
        </authorList>
    </citation>
    <scope>NUCLEOTIDE SEQUENCE [LARGE SCALE GENOMIC DNA]</scope>
    <source>
        <strain evidence="7 8">Baltimore</strain>
    </source>
</reference>
<comment type="similarity">
    <text evidence="2">Belongs to the nematode receptor-like protein srd family.</text>
</comment>
<dbReference type="EMBL" id="JOJR01000502">
    <property type="protein sequence ID" value="RCN37042.1"/>
    <property type="molecule type" value="Genomic_DNA"/>
</dbReference>
<dbReference type="GO" id="GO:0016020">
    <property type="term" value="C:membrane"/>
    <property type="evidence" value="ECO:0007669"/>
    <property type="project" value="UniProtKB-SubCell"/>
</dbReference>
<keyword evidence="4 6" id="KW-1133">Transmembrane helix</keyword>
<keyword evidence="5 6" id="KW-0472">Membrane</keyword>
<protein>
    <recommendedName>
        <fullName evidence="9">G protein-coupled receptor</fullName>
    </recommendedName>
</protein>
<keyword evidence="3 6" id="KW-0812">Transmembrane</keyword>
<accession>A0A368FY59</accession>
<evidence type="ECO:0000256" key="1">
    <source>
        <dbReference type="ARBA" id="ARBA00004141"/>
    </source>
</evidence>
<feature type="transmembrane region" description="Helical" evidence="6">
    <location>
        <begin position="43"/>
        <end position="63"/>
    </location>
</feature>